<dbReference type="SUPFAM" id="SSF46785">
    <property type="entry name" value="Winged helix' DNA-binding domain"/>
    <property type="match status" value="1"/>
</dbReference>
<dbReference type="Pfam" id="PF12802">
    <property type="entry name" value="MarR_2"/>
    <property type="match status" value="1"/>
</dbReference>
<dbReference type="InterPro" id="IPR000835">
    <property type="entry name" value="HTH_MarR-typ"/>
</dbReference>
<dbReference type="RefSeq" id="WP_123694524.1">
    <property type="nucleotide sequence ID" value="NZ_AP019700.1"/>
</dbReference>
<protein>
    <submittedName>
        <fullName evidence="2">DNA-binding MarR family transcriptional regulator</fullName>
    </submittedName>
</protein>
<dbReference type="InterPro" id="IPR039422">
    <property type="entry name" value="MarR/SlyA-like"/>
</dbReference>
<comment type="caution">
    <text evidence="2">The sequence shown here is derived from an EMBL/GenBank/DDBJ whole genome shotgun (WGS) entry which is preliminary data.</text>
</comment>
<dbReference type="AlphaFoldDB" id="A0A3N1KYT3"/>
<name>A0A3N1KYT3_9PROT</name>
<accession>A0A3N1KYT3</accession>
<evidence type="ECO:0000313" key="2">
    <source>
        <dbReference type="EMBL" id="ROP83356.1"/>
    </source>
</evidence>
<evidence type="ECO:0000313" key="3">
    <source>
        <dbReference type="Proteomes" id="UP000278222"/>
    </source>
</evidence>
<dbReference type="PRINTS" id="PR00598">
    <property type="entry name" value="HTHMARR"/>
</dbReference>
<evidence type="ECO:0000259" key="1">
    <source>
        <dbReference type="PROSITE" id="PS50995"/>
    </source>
</evidence>
<dbReference type="GO" id="GO:0003677">
    <property type="term" value="F:DNA binding"/>
    <property type="evidence" value="ECO:0007669"/>
    <property type="project" value="UniProtKB-KW"/>
</dbReference>
<dbReference type="InterPro" id="IPR036390">
    <property type="entry name" value="WH_DNA-bd_sf"/>
</dbReference>
<dbReference type="Gene3D" id="1.10.10.10">
    <property type="entry name" value="Winged helix-like DNA-binding domain superfamily/Winged helix DNA-binding domain"/>
    <property type="match status" value="1"/>
</dbReference>
<keyword evidence="2" id="KW-0238">DNA-binding</keyword>
<proteinExistence type="predicted"/>
<organism evidence="2 3">
    <name type="scientific">Stella humosa</name>
    <dbReference type="NCBI Taxonomy" id="94"/>
    <lineage>
        <taxon>Bacteria</taxon>
        <taxon>Pseudomonadati</taxon>
        <taxon>Pseudomonadota</taxon>
        <taxon>Alphaproteobacteria</taxon>
        <taxon>Rhodospirillales</taxon>
        <taxon>Stellaceae</taxon>
        <taxon>Stella</taxon>
    </lineage>
</organism>
<keyword evidence="3" id="KW-1185">Reference proteome</keyword>
<dbReference type="GO" id="GO:0006950">
    <property type="term" value="P:response to stress"/>
    <property type="evidence" value="ECO:0007669"/>
    <property type="project" value="TreeGrafter"/>
</dbReference>
<feature type="domain" description="HTH marR-type" evidence="1">
    <location>
        <begin position="17"/>
        <end position="148"/>
    </location>
</feature>
<dbReference type="EMBL" id="RJKX01000017">
    <property type="protein sequence ID" value="ROP83356.1"/>
    <property type="molecule type" value="Genomic_DNA"/>
</dbReference>
<dbReference type="Proteomes" id="UP000278222">
    <property type="component" value="Unassembled WGS sequence"/>
</dbReference>
<dbReference type="InterPro" id="IPR036388">
    <property type="entry name" value="WH-like_DNA-bd_sf"/>
</dbReference>
<gene>
    <name evidence="2" type="ORF">EDC65_4890</name>
</gene>
<dbReference type="PANTHER" id="PTHR33164">
    <property type="entry name" value="TRANSCRIPTIONAL REGULATOR, MARR FAMILY"/>
    <property type="match status" value="1"/>
</dbReference>
<reference evidence="2 3" key="1">
    <citation type="submission" date="2018-11" db="EMBL/GenBank/DDBJ databases">
        <title>Genomic Encyclopedia of Type Strains, Phase IV (KMG-IV): sequencing the most valuable type-strain genomes for metagenomic binning, comparative biology and taxonomic classification.</title>
        <authorList>
            <person name="Goeker M."/>
        </authorList>
    </citation>
    <scope>NUCLEOTIDE SEQUENCE [LARGE SCALE GENOMIC DNA]</scope>
    <source>
        <strain evidence="2 3">DSM 5900</strain>
    </source>
</reference>
<dbReference type="GO" id="GO:0003700">
    <property type="term" value="F:DNA-binding transcription factor activity"/>
    <property type="evidence" value="ECO:0007669"/>
    <property type="project" value="InterPro"/>
</dbReference>
<dbReference type="PROSITE" id="PS50995">
    <property type="entry name" value="HTH_MARR_2"/>
    <property type="match status" value="1"/>
</dbReference>
<dbReference type="SMART" id="SM00347">
    <property type="entry name" value="HTH_MARR"/>
    <property type="match status" value="1"/>
</dbReference>
<dbReference type="OrthoDB" id="2287011at2"/>
<sequence>MSNVDPLPLAVSREVRDTCLCLHVQRAARALARRFDEALRPMGLTHGQFSLLMSLNRPVPATMAQVAQLLAMDRTTLTANLKPLERRGLVAIAIDPADRRSRRMTLTPAGHQALADAVPIWRLTHGAVEADMAPADPGALRAGLRAVA</sequence>
<dbReference type="PANTHER" id="PTHR33164:SF105">
    <property type="entry name" value="TRANSCRIPTIONAL REPRESSOR PROTEIN-RELATED"/>
    <property type="match status" value="1"/>
</dbReference>